<proteinExistence type="predicted"/>
<dbReference type="InterPro" id="IPR044878">
    <property type="entry name" value="UbiA_sf"/>
</dbReference>
<dbReference type="PANTHER" id="PTHR42723:SF1">
    <property type="entry name" value="CHLOROPHYLL SYNTHASE, CHLOROPLASTIC"/>
    <property type="match status" value="1"/>
</dbReference>
<dbReference type="Gene3D" id="1.10.357.140">
    <property type="entry name" value="UbiA prenyltransferase"/>
    <property type="match status" value="1"/>
</dbReference>
<dbReference type="Proteomes" id="UP001165584">
    <property type="component" value="Unassembled WGS sequence"/>
</dbReference>
<evidence type="ECO:0000313" key="7">
    <source>
        <dbReference type="Proteomes" id="UP001165584"/>
    </source>
</evidence>
<keyword evidence="4 5" id="KW-0472">Membrane</keyword>
<reference evidence="6" key="1">
    <citation type="submission" date="2022-08" db="EMBL/GenBank/DDBJ databases">
        <authorList>
            <person name="Deng Y."/>
            <person name="Han X.-F."/>
            <person name="Zhang Y.-Q."/>
        </authorList>
    </citation>
    <scope>NUCLEOTIDE SEQUENCE</scope>
    <source>
        <strain evidence="6">CPCC 205763</strain>
    </source>
</reference>
<feature type="transmembrane region" description="Helical" evidence="5">
    <location>
        <begin position="77"/>
        <end position="99"/>
    </location>
</feature>
<evidence type="ECO:0000256" key="5">
    <source>
        <dbReference type="SAM" id="Phobius"/>
    </source>
</evidence>
<gene>
    <name evidence="6" type="ORF">N1027_13675</name>
</gene>
<accession>A0ABT2GSI3</accession>
<evidence type="ECO:0000256" key="3">
    <source>
        <dbReference type="ARBA" id="ARBA00022989"/>
    </source>
</evidence>
<feature type="transmembrane region" description="Helical" evidence="5">
    <location>
        <begin position="182"/>
        <end position="202"/>
    </location>
</feature>
<dbReference type="EMBL" id="JANLCM010000002">
    <property type="protein sequence ID" value="MCS5719185.1"/>
    <property type="molecule type" value="Genomic_DNA"/>
</dbReference>
<feature type="transmembrane region" description="Helical" evidence="5">
    <location>
        <begin position="150"/>
        <end position="170"/>
    </location>
</feature>
<name>A0ABT2GSI3_9MICO</name>
<dbReference type="NCBIfam" id="NF045897">
    <property type="entry name" value="SCO3242_trans"/>
    <property type="match status" value="1"/>
</dbReference>
<sequence>MPLSDYRELVRAPAAFSVLGDAIVGASWAGRPLHGRALGIPVASVLLYWAGMALNDLADADLDAVERPERPIPSGRITRRAAGITAAVLAAGGIAAAGIFGGRRSVAIAVPLTAAIATYNLAAKNGPFGPVVMAACRGLDVLMGAGSDRMLAAAPAAAIVAGHTANVTVLSRGEVHGSTSRAVAGSVAATAAVALATVAVPAPAAAAPDASLGRTAGAVATARFGVTVGLPQSAAAAEPTAGTIRTATRAGIMGMIPLQASLAARAGNLVAAIAIAGLDLVLESRAARARSARQGQEGGSIT</sequence>
<dbReference type="InterPro" id="IPR000537">
    <property type="entry name" value="UbiA_prenyltransferase"/>
</dbReference>
<keyword evidence="2 5" id="KW-0812">Transmembrane</keyword>
<organism evidence="6 7">
    <name type="scientific">Herbiconiux aconitum</name>
    <dbReference type="NCBI Taxonomy" id="2970913"/>
    <lineage>
        <taxon>Bacteria</taxon>
        <taxon>Bacillati</taxon>
        <taxon>Actinomycetota</taxon>
        <taxon>Actinomycetes</taxon>
        <taxon>Micrococcales</taxon>
        <taxon>Microbacteriaceae</taxon>
        <taxon>Herbiconiux</taxon>
    </lineage>
</organism>
<dbReference type="PANTHER" id="PTHR42723">
    <property type="entry name" value="CHLOROPHYLL SYNTHASE"/>
    <property type="match status" value="1"/>
</dbReference>
<keyword evidence="3 5" id="KW-1133">Transmembrane helix</keyword>
<evidence type="ECO:0000256" key="4">
    <source>
        <dbReference type="ARBA" id="ARBA00023136"/>
    </source>
</evidence>
<protein>
    <submittedName>
        <fullName evidence="6">UbiA family prenyltransferase</fullName>
    </submittedName>
</protein>
<dbReference type="RefSeq" id="WP_259508689.1">
    <property type="nucleotide sequence ID" value="NZ_JANLCM010000002.1"/>
</dbReference>
<dbReference type="Pfam" id="PF01040">
    <property type="entry name" value="UbiA"/>
    <property type="match status" value="1"/>
</dbReference>
<dbReference type="InterPro" id="IPR050475">
    <property type="entry name" value="Prenyltransferase_related"/>
</dbReference>
<keyword evidence="7" id="KW-1185">Reference proteome</keyword>
<evidence type="ECO:0000256" key="1">
    <source>
        <dbReference type="ARBA" id="ARBA00004141"/>
    </source>
</evidence>
<feature type="transmembrane region" description="Helical" evidence="5">
    <location>
        <begin position="262"/>
        <end position="282"/>
    </location>
</feature>
<evidence type="ECO:0000256" key="2">
    <source>
        <dbReference type="ARBA" id="ARBA00022692"/>
    </source>
</evidence>
<evidence type="ECO:0000313" key="6">
    <source>
        <dbReference type="EMBL" id="MCS5719185.1"/>
    </source>
</evidence>
<comment type="subcellular location">
    <subcellularLocation>
        <location evidence="1">Membrane</location>
        <topology evidence="1">Multi-pass membrane protein</topology>
    </subcellularLocation>
</comment>
<dbReference type="CDD" id="cd13964">
    <property type="entry name" value="PT_UbiA_1"/>
    <property type="match status" value="1"/>
</dbReference>
<feature type="transmembrane region" description="Helical" evidence="5">
    <location>
        <begin position="106"/>
        <end position="123"/>
    </location>
</feature>
<comment type="caution">
    <text evidence="6">The sequence shown here is derived from an EMBL/GenBank/DDBJ whole genome shotgun (WGS) entry which is preliminary data.</text>
</comment>